<protein>
    <submittedName>
        <fullName evidence="1">Uncharacterized protein</fullName>
    </submittedName>
</protein>
<proteinExistence type="predicted"/>
<gene>
    <name evidence="1" type="ORF">PR002_g27637</name>
</gene>
<dbReference type="EMBL" id="QXFU01004439">
    <property type="protein sequence ID" value="KAE8968784.1"/>
    <property type="molecule type" value="Genomic_DNA"/>
</dbReference>
<dbReference type="OrthoDB" id="67688at2759"/>
<dbReference type="Proteomes" id="UP000435112">
    <property type="component" value="Unassembled WGS sequence"/>
</dbReference>
<feature type="non-terminal residue" evidence="1">
    <location>
        <position position="1"/>
    </location>
</feature>
<dbReference type="AlphaFoldDB" id="A0A6A3HJB3"/>
<organism evidence="1 2">
    <name type="scientific">Phytophthora rubi</name>
    <dbReference type="NCBI Taxonomy" id="129364"/>
    <lineage>
        <taxon>Eukaryota</taxon>
        <taxon>Sar</taxon>
        <taxon>Stramenopiles</taxon>
        <taxon>Oomycota</taxon>
        <taxon>Peronosporomycetes</taxon>
        <taxon>Peronosporales</taxon>
        <taxon>Peronosporaceae</taxon>
        <taxon>Phytophthora</taxon>
    </lineage>
</organism>
<name>A0A6A3HJB3_9STRA</name>
<evidence type="ECO:0000313" key="2">
    <source>
        <dbReference type="Proteomes" id="UP000435112"/>
    </source>
</evidence>
<evidence type="ECO:0000313" key="1">
    <source>
        <dbReference type="EMBL" id="KAE8968784.1"/>
    </source>
</evidence>
<accession>A0A6A3HJB3</accession>
<comment type="caution">
    <text evidence="1">The sequence shown here is derived from an EMBL/GenBank/DDBJ whole genome shotgun (WGS) entry which is preliminary data.</text>
</comment>
<reference evidence="1 2" key="1">
    <citation type="submission" date="2018-09" db="EMBL/GenBank/DDBJ databases">
        <title>Genomic investigation of the strawberry pathogen Phytophthora fragariae indicates pathogenicity is determined by transcriptional variation in three key races.</title>
        <authorList>
            <person name="Adams T.M."/>
            <person name="Armitage A.D."/>
            <person name="Sobczyk M.K."/>
            <person name="Bates H.J."/>
            <person name="Dunwell J.M."/>
            <person name="Nellist C.F."/>
            <person name="Harrison R.J."/>
        </authorList>
    </citation>
    <scope>NUCLEOTIDE SEQUENCE [LARGE SCALE GENOMIC DNA]</scope>
    <source>
        <strain evidence="1 2">SCRP324</strain>
    </source>
</reference>
<sequence length="100" mass="11180">YNYYFSSSDVSTGIPVKILLVELAPALGCFVSSETPSRVTSEARLVLLAGSASEGVLRDAVQCLRVWEGREVDSFPTTATLSEIEEEWVRQECFRFDKLR</sequence>